<evidence type="ECO:0000313" key="2">
    <source>
        <dbReference type="EMBL" id="CAF1228370.1"/>
    </source>
</evidence>
<comment type="caution">
    <text evidence="1">The sequence shown here is derived from an EMBL/GenBank/DDBJ whole genome shotgun (WGS) entry which is preliminary data.</text>
</comment>
<dbReference type="EMBL" id="CAJNOK010015587">
    <property type="protein sequence ID" value="CAF1228370.1"/>
    <property type="molecule type" value="Genomic_DNA"/>
</dbReference>
<dbReference type="EMBL" id="CAJOBA010037132">
    <property type="protein sequence ID" value="CAF4036438.1"/>
    <property type="molecule type" value="Genomic_DNA"/>
</dbReference>
<evidence type="ECO:0000313" key="4">
    <source>
        <dbReference type="EMBL" id="CAF4036438.1"/>
    </source>
</evidence>
<evidence type="ECO:0000313" key="3">
    <source>
        <dbReference type="EMBL" id="CAF3878707.1"/>
    </source>
</evidence>
<protein>
    <submittedName>
        <fullName evidence="1">Uncharacterized protein</fullName>
    </submittedName>
</protein>
<dbReference type="Proteomes" id="UP000663829">
    <property type="component" value="Unassembled WGS sequence"/>
</dbReference>
<dbReference type="Proteomes" id="UP000681722">
    <property type="component" value="Unassembled WGS sequence"/>
</dbReference>
<sequence>MFFLQSFENGPNLLNTNGKDFRDYSIGVLKRLYTREELKSSILPSSAAHIYAKKQLDPKRFKVFRDAVRIKHKISEQHFDHFYSKLLRKTLTDFLYQEGVRGKKKEVRS</sequence>
<reference evidence="1" key="1">
    <citation type="submission" date="2021-02" db="EMBL/GenBank/DDBJ databases">
        <authorList>
            <person name="Nowell W R."/>
        </authorList>
    </citation>
    <scope>NUCLEOTIDE SEQUENCE</scope>
</reference>
<keyword evidence="5" id="KW-1185">Reference proteome</keyword>
<dbReference type="AlphaFoldDB" id="A0A814Q4N3"/>
<proteinExistence type="predicted"/>
<name>A0A814Q4N3_9BILA</name>
<evidence type="ECO:0000313" key="1">
    <source>
        <dbReference type="EMBL" id="CAF1114646.1"/>
    </source>
</evidence>
<accession>A0A814Q4N3</accession>
<dbReference type="Proteomes" id="UP000677228">
    <property type="component" value="Unassembled WGS sequence"/>
</dbReference>
<evidence type="ECO:0000313" key="5">
    <source>
        <dbReference type="Proteomes" id="UP000663829"/>
    </source>
</evidence>
<gene>
    <name evidence="1" type="ORF">GPM918_LOCUS19398</name>
    <name evidence="2" type="ORF">OVA965_LOCUS25255</name>
    <name evidence="3" type="ORF">SRO942_LOCUS19395</name>
    <name evidence="4" type="ORF">TMI583_LOCUS25982</name>
</gene>
<dbReference type="EMBL" id="CAJNOQ010005873">
    <property type="protein sequence ID" value="CAF1114646.1"/>
    <property type="molecule type" value="Genomic_DNA"/>
</dbReference>
<dbReference type="EMBL" id="CAJOBC010005873">
    <property type="protein sequence ID" value="CAF3878707.1"/>
    <property type="molecule type" value="Genomic_DNA"/>
</dbReference>
<organism evidence="1 5">
    <name type="scientific">Didymodactylos carnosus</name>
    <dbReference type="NCBI Taxonomy" id="1234261"/>
    <lineage>
        <taxon>Eukaryota</taxon>
        <taxon>Metazoa</taxon>
        <taxon>Spiralia</taxon>
        <taxon>Gnathifera</taxon>
        <taxon>Rotifera</taxon>
        <taxon>Eurotatoria</taxon>
        <taxon>Bdelloidea</taxon>
        <taxon>Philodinida</taxon>
        <taxon>Philodinidae</taxon>
        <taxon>Didymodactylos</taxon>
    </lineage>
</organism>
<dbReference type="OrthoDB" id="10053686at2759"/>
<dbReference type="Proteomes" id="UP000682733">
    <property type="component" value="Unassembled WGS sequence"/>
</dbReference>